<keyword evidence="1" id="KW-0812">Transmembrane</keyword>
<feature type="domain" description="Bacterial shufflon protein N-terminal" evidence="2">
    <location>
        <begin position="47"/>
        <end position="359"/>
    </location>
</feature>
<evidence type="ECO:0000259" key="2">
    <source>
        <dbReference type="Pfam" id="PF04917"/>
    </source>
</evidence>
<dbReference type="EMBL" id="DAARWM010000020">
    <property type="protein sequence ID" value="HAE4261505.1"/>
    <property type="molecule type" value="Genomic_DNA"/>
</dbReference>
<keyword evidence="1" id="KW-1133">Transmembrane helix</keyword>
<comment type="caution">
    <text evidence="3">The sequence shown here is derived from an EMBL/GenBank/DDBJ whole genome shotgun (WGS) entry which is preliminary data.</text>
</comment>
<protein>
    <submittedName>
        <fullName evidence="3">Shufflon system plasmid conjugative transfer pilus tip adhesin PilV</fullName>
    </submittedName>
</protein>
<dbReference type="Pfam" id="PF04917">
    <property type="entry name" value="Shufflon_N"/>
    <property type="match status" value="1"/>
</dbReference>
<organism evidence="3">
    <name type="scientific">Salmonella enteritidis</name>
    <dbReference type="NCBI Taxonomy" id="149539"/>
    <lineage>
        <taxon>Bacteria</taxon>
        <taxon>Pseudomonadati</taxon>
        <taxon>Pseudomonadota</taxon>
        <taxon>Gammaproteobacteria</taxon>
        <taxon>Enterobacterales</taxon>
        <taxon>Enterobacteriaceae</taxon>
        <taxon>Salmonella</taxon>
    </lineage>
</organism>
<evidence type="ECO:0000313" key="3">
    <source>
        <dbReference type="EMBL" id="HAE4261505.1"/>
    </source>
</evidence>
<dbReference type="InterPro" id="IPR007001">
    <property type="entry name" value="Shufflon_N"/>
</dbReference>
<dbReference type="AlphaFoldDB" id="A0A3U4CJB0"/>
<sequence length="439" mass="46834">MAILINPPLKRGMINITDAAIGIGVLFLIMGVIVIPMNNWLSNQAKAIVAATQAKRVQKAVQLYIKDNHSMIASTATASTPYIFGVSRLISAGYLPTGFSTTNGFGATYQTRVFEPTADKLQSMTYLAGGARLSKSLARKVAIGIGAEGGIIDGNTAKGALGSWSVALSSFGGYNPGDGSVVIAGFYDHGISINDYLYRKSVPGHPELNTMSTSLNMGNNNITNAATTTTTTLNATDVNSTNVTATNNVTGTNVNARTTRTEGETYTGGWFRTTGDTGWYSEKHGGGIYMTDNSWVRVYNDKNFSTGGQIKGGTVRADGRLYAGEALQLEKVYTAGSGCSPNGLIGRDASGGILSCQSGIWKSSEFSFRVAGTFQVWPGQTVNLGRFKLCINTYRIDGREMALTELIPTDGPDSNGNMNWRAMNATQYPSYYMGIHCFI</sequence>
<proteinExistence type="predicted"/>
<evidence type="ECO:0000256" key="1">
    <source>
        <dbReference type="SAM" id="Phobius"/>
    </source>
</evidence>
<feature type="transmembrane region" description="Helical" evidence="1">
    <location>
        <begin position="12"/>
        <end position="35"/>
    </location>
</feature>
<keyword evidence="1" id="KW-0472">Membrane</keyword>
<accession>A0A3U4CJB0</accession>
<name>A0A3U4CJB0_SALEN</name>
<reference evidence="3" key="2">
    <citation type="submission" date="2018-07" db="EMBL/GenBank/DDBJ databases">
        <authorList>
            <consortium name="NCBI Pathogen Detection Project"/>
        </authorList>
    </citation>
    <scope>NUCLEOTIDE SEQUENCE</scope>
    <source>
        <strain evidence="3">Salmonella enterica</strain>
    </source>
</reference>
<gene>
    <name evidence="3" type="primary">pilV</name>
    <name evidence="3" type="ORF">G4B62_004420</name>
</gene>
<dbReference type="RefSeq" id="WP_001749349.1">
    <property type="nucleotide sequence ID" value="NZ_JAWOPC010000004.1"/>
</dbReference>
<reference evidence="3" key="1">
    <citation type="journal article" date="2018" name="Genome Biol.">
        <title>SKESA: strategic k-mer extension for scrupulous assemblies.</title>
        <authorList>
            <person name="Souvorov A."/>
            <person name="Agarwala R."/>
            <person name="Lipman D.J."/>
        </authorList>
    </citation>
    <scope>NUCLEOTIDE SEQUENCE</scope>
    <source>
        <strain evidence="3">Salmonella enterica</strain>
    </source>
</reference>